<organism evidence="2 3">
    <name type="scientific">Mesorhizobium ventifaucium</name>
    <dbReference type="NCBI Taxonomy" id="666020"/>
    <lineage>
        <taxon>Bacteria</taxon>
        <taxon>Pseudomonadati</taxon>
        <taxon>Pseudomonadota</taxon>
        <taxon>Alphaproteobacteria</taxon>
        <taxon>Hyphomicrobiales</taxon>
        <taxon>Phyllobacteriaceae</taxon>
        <taxon>Mesorhizobium</taxon>
    </lineage>
</organism>
<comment type="caution">
    <text evidence="2">The sequence shown here is derived from an EMBL/GenBank/DDBJ whole genome shotgun (WGS) entry which is preliminary data.</text>
</comment>
<keyword evidence="3" id="KW-1185">Reference proteome</keyword>
<reference evidence="2" key="1">
    <citation type="submission" date="2022-03" db="EMBL/GenBank/DDBJ databases">
        <authorList>
            <person name="Brunel B."/>
        </authorList>
    </citation>
    <scope>NUCLEOTIDE SEQUENCE</scope>
    <source>
        <strain evidence="2">STM4922sample</strain>
    </source>
</reference>
<evidence type="ECO:0000256" key="1">
    <source>
        <dbReference type="SAM" id="MobiDB-lite"/>
    </source>
</evidence>
<feature type="region of interest" description="Disordered" evidence="1">
    <location>
        <begin position="46"/>
        <end position="69"/>
    </location>
</feature>
<dbReference type="EMBL" id="CAKXZS010000014">
    <property type="protein sequence ID" value="CAH2399006.1"/>
    <property type="molecule type" value="Genomic_DNA"/>
</dbReference>
<evidence type="ECO:0000313" key="2">
    <source>
        <dbReference type="EMBL" id="CAH2399006.1"/>
    </source>
</evidence>
<name>A0ABN8JPM1_9HYPH</name>
<protein>
    <submittedName>
        <fullName evidence="2">Uncharacterized protein</fullName>
    </submittedName>
</protein>
<gene>
    <name evidence="2" type="ORF">MES4922_210024</name>
</gene>
<proteinExistence type="predicted"/>
<dbReference type="Proteomes" id="UP001152604">
    <property type="component" value="Unassembled WGS sequence"/>
</dbReference>
<sequence>MRPGDIRSDGAAFAGHALVGKVWSATRLVRSLKAFMTGLPVKVQSGGFASPDHGSLQSQPTCRARPCRA</sequence>
<evidence type="ECO:0000313" key="3">
    <source>
        <dbReference type="Proteomes" id="UP001152604"/>
    </source>
</evidence>
<accession>A0ABN8JPM1</accession>